<dbReference type="AlphaFoldDB" id="A0A0H3CC11"/>
<protein>
    <recommendedName>
        <fullName evidence="5">Lipoprotein</fullName>
    </recommendedName>
</protein>
<dbReference type="RefSeq" id="YP_002518685.1">
    <property type="nucleotide sequence ID" value="NC_011916.1"/>
</dbReference>
<evidence type="ECO:0000313" key="3">
    <source>
        <dbReference type="EMBL" id="ACL96777.1"/>
    </source>
</evidence>
<feature type="region of interest" description="Disordered" evidence="1">
    <location>
        <begin position="119"/>
        <end position="138"/>
    </location>
</feature>
<feature type="compositionally biased region" description="Basic and acidic residues" evidence="1">
    <location>
        <begin position="127"/>
        <end position="138"/>
    </location>
</feature>
<dbReference type="HOGENOM" id="CLU_1851521_0_0_5"/>
<dbReference type="PATRIC" id="fig|565050.3.peg.3230"/>
<keyword evidence="2" id="KW-0732">Signal</keyword>
<proteinExistence type="predicted"/>
<evidence type="ECO:0008006" key="5">
    <source>
        <dbReference type="Google" id="ProtNLM"/>
    </source>
</evidence>
<sequence length="138" mass="14089">MRVWFTGAAAAASLVAFGLAGCSDSGAKSKVAQAQQVIVEATPVTASGCVRPVENTNCLVVKGRGGGYYDISTASPAPDLSKGVAISLQGKDMGKNTQCGRQLTDVRWSYLGIQCGTSVPASSATTTKDDKTKVDKAG</sequence>
<dbReference type="EMBL" id="CP001340">
    <property type="protein sequence ID" value="ACL96777.1"/>
    <property type="molecule type" value="Genomic_DNA"/>
</dbReference>
<dbReference type="PROSITE" id="PS51257">
    <property type="entry name" value="PROKAR_LIPOPROTEIN"/>
    <property type="match status" value="1"/>
</dbReference>
<dbReference type="KEGG" id="ccs:CCNA_03313"/>
<evidence type="ECO:0000256" key="1">
    <source>
        <dbReference type="SAM" id="MobiDB-lite"/>
    </source>
</evidence>
<gene>
    <name evidence="3" type="ordered locus">CCNA_03313</name>
</gene>
<reference evidence="3 4" key="1">
    <citation type="journal article" date="2010" name="J. Bacteriol.">
        <title>The genetic basis of laboratory adaptation in Caulobacter crescentus.</title>
        <authorList>
            <person name="Marks M.E."/>
            <person name="Castro-Rojas C.M."/>
            <person name="Teiling C."/>
            <person name="Du L."/>
            <person name="Kapatral V."/>
            <person name="Walunas T.L."/>
            <person name="Crosson S."/>
        </authorList>
    </citation>
    <scope>NUCLEOTIDE SEQUENCE [LARGE SCALE GENOMIC DNA]</scope>
    <source>
        <strain evidence="4">NA1000 / CB15N</strain>
    </source>
</reference>
<name>A0A0H3CC11_CAUVN</name>
<dbReference type="Proteomes" id="UP000001364">
    <property type="component" value="Chromosome"/>
</dbReference>
<dbReference type="GeneID" id="7330336"/>
<accession>A0A0H3CC11</accession>
<evidence type="ECO:0000256" key="2">
    <source>
        <dbReference type="SAM" id="SignalP"/>
    </source>
</evidence>
<organism evidence="3 4">
    <name type="scientific">Caulobacter vibrioides (strain NA1000 / CB15N)</name>
    <name type="common">Caulobacter crescentus</name>
    <dbReference type="NCBI Taxonomy" id="565050"/>
    <lineage>
        <taxon>Bacteria</taxon>
        <taxon>Pseudomonadati</taxon>
        <taxon>Pseudomonadota</taxon>
        <taxon>Alphaproteobacteria</taxon>
        <taxon>Caulobacterales</taxon>
        <taxon>Caulobacteraceae</taxon>
        <taxon>Caulobacter</taxon>
    </lineage>
</organism>
<feature type="signal peptide" evidence="2">
    <location>
        <begin position="1"/>
        <end position="27"/>
    </location>
</feature>
<evidence type="ECO:0000313" key="4">
    <source>
        <dbReference type="Proteomes" id="UP000001364"/>
    </source>
</evidence>
<feature type="chain" id="PRO_5002605965" description="Lipoprotein" evidence="2">
    <location>
        <begin position="28"/>
        <end position="138"/>
    </location>
</feature>
<dbReference type="OrthoDB" id="7188881at2"/>
<keyword evidence="4" id="KW-1185">Reference proteome</keyword>
<dbReference type="RefSeq" id="WP_010921040.1">
    <property type="nucleotide sequence ID" value="NC_011916.1"/>
</dbReference>